<dbReference type="Pfam" id="PF13744">
    <property type="entry name" value="HTH_37"/>
    <property type="match status" value="1"/>
</dbReference>
<sequence length="95" mass="10422">MSDEPIITRDVWEALADTPEEAENLRVRSMLMMEITATITRNGWSQRHAATELGLTQPRTSDLVNGKLDKFSLDALVNIGAKLGLHLHLAPGLSA</sequence>
<protein>
    <submittedName>
        <fullName evidence="2">XRE family transcriptional regulator</fullName>
    </submittedName>
</protein>
<evidence type="ECO:0000259" key="1">
    <source>
        <dbReference type="Pfam" id="PF13744"/>
    </source>
</evidence>
<dbReference type="RefSeq" id="WP_010121397.1">
    <property type="nucleotide sequence ID" value="NZ_DAITTW010000033.1"/>
</dbReference>
<evidence type="ECO:0000313" key="2">
    <source>
        <dbReference type="EMBL" id="HCT14382.1"/>
    </source>
</evidence>
<name>A0A3D4SYP8_9CORY</name>
<dbReference type="STRING" id="863239.GCA_000213935_00918"/>
<dbReference type="InterPro" id="IPR010982">
    <property type="entry name" value="Lambda_DNA-bd_dom_sf"/>
</dbReference>
<organism evidence="2 3">
    <name type="scientific">Corynebacterium nuruki</name>
    <dbReference type="NCBI Taxonomy" id="1032851"/>
    <lineage>
        <taxon>Bacteria</taxon>
        <taxon>Bacillati</taxon>
        <taxon>Actinomycetota</taxon>
        <taxon>Actinomycetes</taxon>
        <taxon>Mycobacteriales</taxon>
        <taxon>Corynebacteriaceae</taxon>
        <taxon>Corynebacterium</taxon>
    </lineage>
</organism>
<feature type="domain" description="HigA2-like helix-turn-helix" evidence="1">
    <location>
        <begin position="15"/>
        <end position="89"/>
    </location>
</feature>
<evidence type="ECO:0000313" key="3">
    <source>
        <dbReference type="Proteomes" id="UP000261739"/>
    </source>
</evidence>
<proteinExistence type="predicted"/>
<dbReference type="GO" id="GO:0003677">
    <property type="term" value="F:DNA binding"/>
    <property type="evidence" value="ECO:0007669"/>
    <property type="project" value="InterPro"/>
</dbReference>
<dbReference type="SUPFAM" id="SSF47413">
    <property type="entry name" value="lambda repressor-like DNA-binding domains"/>
    <property type="match status" value="1"/>
</dbReference>
<dbReference type="Proteomes" id="UP000261739">
    <property type="component" value="Unassembled WGS sequence"/>
</dbReference>
<dbReference type="InterPro" id="IPR039554">
    <property type="entry name" value="HigA2-like_HTH"/>
</dbReference>
<dbReference type="EMBL" id="DQID01000163">
    <property type="protein sequence ID" value="HCT14382.1"/>
    <property type="molecule type" value="Genomic_DNA"/>
</dbReference>
<accession>A0A3D4SYP8</accession>
<reference evidence="2 3" key="1">
    <citation type="journal article" date="2018" name="Nat. Biotechnol.">
        <title>A standardized bacterial taxonomy based on genome phylogeny substantially revises the tree of life.</title>
        <authorList>
            <person name="Parks D.H."/>
            <person name="Chuvochina M."/>
            <person name="Waite D.W."/>
            <person name="Rinke C."/>
            <person name="Skarshewski A."/>
            <person name="Chaumeil P.A."/>
            <person name="Hugenholtz P."/>
        </authorList>
    </citation>
    <scope>NUCLEOTIDE SEQUENCE [LARGE SCALE GENOMIC DNA]</scope>
    <source>
        <strain evidence="2">UBA11247</strain>
    </source>
</reference>
<comment type="caution">
    <text evidence="2">The sequence shown here is derived from an EMBL/GenBank/DDBJ whole genome shotgun (WGS) entry which is preliminary data.</text>
</comment>
<dbReference type="AlphaFoldDB" id="A0A3D4SYP8"/>
<gene>
    <name evidence="2" type="ORF">DIW82_06210</name>
</gene>
<dbReference type="Gene3D" id="1.10.260.40">
    <property type="entry name" value="lambda repressor-like DNA-binding domains"/>
    <property type="match status" value="1"/>
</dbReference>